<gene>
    <name evidence="1" type="primary">AlNc14C44G3636</name>
    <name evidence="1" type="ORF">ALNC14_042200</name>
</gene>
<dbReference type="InterPro" id="IPR036397">
    <property type="entry name" value="RNaseH_sf"/>
</dbReference>
<name>F0WAA7_9STRA</name>
<reference evidence="1" key="2">
    <citation type="submission" date="2011-02" db="EMBL/GenBank/DDBJ databases">
        <authorList>
            <person name="MacLean D."/>
        </authorList>
    </citation>
    <scope>NUCLEOTIDE SEQUENCE</scope>
</reference>
<accession>F0WAA7</accession>
<dbReference type="AlphaFoldDB" id="F0WAA7"/>
<proteinExistence type="predicted"/>
<dbReference type="EMBL" id="FR824089">
    <property type="protein sequence ID" value="CCA18077.1"/>
    <property type="molecule type" value="Genomic_DNA"/>
</dbReference>
<organism evidence="1">
    <name type="scientific">Albugo laibachii Nc14</name>
    <dbReference type="NCBI Taxonomy" id="890382"/>
    <lineage>
        <taxon>Eukaryota</taxon>
        <taxon>Sar</taxon>
        <taxon>Stramenopiles</taxon>
        <taxon>Oomycota</taxon>
        <taxon>Peronosporomycetes</taxon>
        <taxon>Albuginales</taxon>
        <taxon>Albuginaceae</taxon>
        <taxon>Albugo</taxon>
    </lineage>
</organism>
<reference evidence="1" key="1">
    <citation type="journal article" date="2011" name="PLoS Biol.">
        <title>Gene gain and loss during evolution of obligate parasitism in the white rust pathogen of Arabidopsis thaliana.</title>
        <authorList>
            <person name="Kemen E."/>
            <person name="Gardiner A."/>
            <person name="Schultz-Larsen T."/>
            <person name="Kemen A.C."/>
            <person name="Balmuth A.L."/>
            <person name="Robert-Seilaniantz A."/>
            <person name="Bailey K."/>
            <person name="Holub E."/>
            <person name="Studholme D.J."/>
            <person name="Maclean D."/>
            <person name="Jones J.D."/>
        </authorList>
    </citation>
    <scope>NUCLEOTIDE SEQUENCE</scope>
</reference>
<dbReference type="GO" id="GO:0003676">
    <property type="term" value="F:nucleic acid binding"/>
    <property type="evidence" value="ECO:0007669"/>
    <property type="project" value="InterPro"/>
</dbReference>
<sequence>MSRDNLLTEREIGLIIGTHAEVESNRKIVSSVGRSEKAVRTLLSIKDGSKRIKKVGRHTILKKRTVRRIFRLACIKKMSSRKSEVALDHVVKRTTALCVLRTSKFASYIKRKPTPNLKKHHKARAHGVCEETFEQGGVLGAVLLACHPEGPQDLIQARGGRWIGKQTAVKCAQKLLKYLFPFLQELQDDHEIRDAILQQDGVSIHTAKSTQEFLPLLNVTILEWLAKSPDLNLIEDAWGELSRSV</sequence>
<protein>
    <submittedName>
        <fullName evidence="1">AlNc14C44G3636 protein</fullName>
    </submittedName>
</protein>
<dbReference type="HOGENOM" id="CLU_1334242_0_0_1"/>
<evidence type="ECO:0000313" key="1">
    <source>
        <dbReference type="EMBL" id="CCA18077.1"/>
    </source>
</evidence>
<dbReference type="Gene3D" id="3.30.420.10">
    <property type="entry name" value="Ribonuclease H-like superfamily/Ribonuclease H"/>
    <property type="match status" value="1"/>
</dbReference>